<protein>
    <recommendedName>
        <fullName evidence="1">YdhG-like domain-containing protein</fullName>
    </recommendedName>
</protein>
<dbReference type="Gene3D" id="3.90.1150.200">
    <property type="match status" value="1"/>
</dbReference>
<sequence>MKEEKVDDYIKKLKSPQKEICSELREIIFRTFPNIIEEMKWGVPSYANGKYYLVALKNHVNMGFSIKDLSKEEIALFQGKGKTMRIIEIRSKKEIDEVKIVNLLKLVKEN</sequence>
<dbReference type="InterPro" id="IPR014922">
    <property type="entry name" value="YdhG-like"/>
</dbReference>
<organism evidence="2 3">
    <name type="scientific">Saonia flava</name>
    <dbReference type="NCBI Taxonomy" id="523696"/>
    <lineage>
        <taxon>Bacteria</taxon>
        <taxon>Pseudomonadati</taxon>
        <taxon>Bacteroidota</taxon>
        <taxon>Flavobacteriia</taxon>
        <taxon>Flavobacteriales</taxon>
        <taxon>Flavobacteriaceae</taxon>
        <taxon>Saonia</taxon>
    </lineage>
</organism>
<dbReference type="Pfam" id="PF08818">
    <property type="entry name" value="DUF1801"/>
    <property type="match status" value="1"/>
</dbReference>
<dbReference type="SUPFAM" id="SSF159888">
    <property type="entry name" value="YdhG-like"/>
    <property type="match status" value="1"/>
</dbReference>
<name>A0A846R180_9FLAO</name>
<dbReference type="Proteomes" id="UP000590442">
    <property type="component" value="Unassembled WGS sequence"/>
</dbReference>
<gene>
    <name evidence="2" type="ORF">GGR42_002674</name>
</gene>
<keyword evidence="3" id="KW-1185">Reference proteome</keyword>
<dbReference type="AlphaFoldDB" id="A0A846R180"/>
<comment type="caution">
    <text evidence="2">The sequence shown here is derived from an EMBL/GenBank/DDBJ whole genome shotgun (WGS) entry which is preliminary data.</text>
</comment>
<evidence type="ECO:0000259" key="1">
    <source>
        <dbReference type="Pfam" id="PF08818"/>
    </source>
</evidence>
<dbReference type="EMBL" id="JAATJJ010000002">
    <property type="protein sequence ID" value="NJB72183.1"/>
    <property type="molecule type" value="Genomic_DNA"/>
</dbReference>
<evidence type="ECO:0000313" key="3">
    <source>
        <dbReference type="Proteomes" id="UP000590442"/>
    </source>
</evidence>
<dbReference type="RefSeq" id="WP_167964947.1">
    <property type="nucleotide sequence ID" value="NZ_JAATJJ010000002.1"/>
</dbReference>
<proteinExistence type="predicted"/>
<feature type="domain" description="YdhG-like" evidence="1">
    <location>
        <begin position="17"/>
        <end position="105"/>
    </location>
</feature>
<evidence type="ECO:0000313" key="2">
    <source>
        <dbReference type="EMBL" id="NJB72183.1"/>
    </source>
</evidence>
<reference evidence="2 3" key="1">
    <citation type="submission" date="2020-03" db="EMBL/GenBank/DDBJ databases">
        <title>Genomic Encyclopedia of Type Strains, Phase IV (KMG-IV): sequencing the most valuable type-strain genomes for metagenomic binning, comparative biology and taxonomic classification.</title>
        <authorList>
            <person name="Goeker M."/>
        </authorList>
    </citation>
    <scope>NUCLEOTIDE SEQUENCE [LARGE SCALE GENOMIC DNA]</scope>
    <source>
        <strain evidence="2 3">DSM 29762</strain>
    </source>
</reference>
<accession>A0A846R180</accession>